<name>A0AAD5U6H7_9FUNG</name>
<accession>A0AAD5U6H7</accession>
<keyword evidence="1" id="KW-0175">Coiled coil</keyword>
<proteinExistence type="predicted"/>
<reference evidence="2" key="1">
    <citation type="submission" date="2020-05" db="EMBL/GenBank/DDBJ databases">
        <title>Phylogenomic resolution of chytrid fungi.</title>
        <authorList>
            <person name="Stajich J.E."/>
            <person name="Amses K."/>
            <person name="Simmons R."/>
            <person name="Seto K."/>
            <person name="Myers J."/>
            <person name="Bonds A."/>
            <person name="Quandt C.A."/>
            <person name="Barry K."/>
            <person name="Liu P."/>
            <person name="Grigoriev I."/>
            <person name="Longcore J.E."/>
            <person name="James T.Y."/>
        </authorList>
    </citation>
    <scope>NUCLEOTIDE SEQUENCE</scope>
    <source>
        <strain evidence="2">JEL0476</strain>
    </source>
</reference>
<dbReference type="EMBL" id="JADGJW010000039">
    <property type="protein sequence ID" value="KAJ3226312.1"/>
    <property type="molecule type" value="Genomic_DNA"/>
</dbReference>
<dbReference type="Proteomes" id="UP001211065">
    <property type="component" value="Unassembled WGS sequence"/>
</dbReference>
<gene>
    <name evidence="2" type="ORF">HK099_005143</name>
</gene>
<organism evidence="2 3">
    <name type="scientific">Clydaea vesicula</name>
    <dbReference type="NCBI Taxonomy" id="447962"/>
    <lineage>
        <taxon>Eukaryota</taxon>
        <taxon>Fungi</taxon>
        <taxon>Fungi incertae sedis</taxon>
        <taxon>Chytridiomycota</taxon>
        <taxon>Chytridiomycota incertae sedis</taxon>
        <taxon>Chytridiomycetes</taxon>
        <taxon>Lobulomycetales</taxon>
        <taxon>Lobulomycetaceae</taxon>
        <taxon>Clydaea</taxon>
    </lineage>
</organism>
<keyword evidence="3" id="KW-1185">Reference proteome</keyword>
<dbReference type="PANTHER" id="PTHR23313">
    <property type="entry name" value="TSEC1-RELATED"/>
    <property type="match status" value="1"/>
</dbReference>
<sequence>MHIEEAEHQNQFSISDELMQLEKEYLLKNKKLQKKSNQVVKEVEALVKGGRAVMDTPFSKINYPEVAKAAESPMTSKPKIPSFNPKSKIDKNDIISQDIEANELLLNHNQPISNDENIGQEALNRLLKAKLQVLQVDFEKLVKLHQTKETVIRSVEERLKLSDEEKNKALKNFQTSQELDVTSKSQKQIENEQNSKDIRLNRSLEELEKQKKLTNAQLQKEKIKFEELNLNYNNLFKDFKKVEKKNSDLLLIFKKQQLLIEVLRKQKVHIEAAKLLQFTEEEFLKALNLPNY</sequence>
<protein>
    <submittedName>
        <fullName evidence="2">Uncharacterized protein</fullName>
    </submittedName>
</protein>
<comment type="caution">
    <text evidence="2">The sequence shown here is derived from an EMBL/GenBank/DDBJ whole genome shotgun (WGS) entry which is preliminary data.</text>
</comment>
<evidence type="ECO:0000313" key="2">
    <source>
        <dbReference type="EMBL" id="KAJ3226312.1"/>
    </source>
</evidence>
<dbReference type="AlphaFoldDB" id="A0AAD5U6H7"/>
<evidence type="ECO:0000256" key="1">
    <source>
        <dbReference type="SAM" id="Coils"/>
    </source>
</evidence>
<dbReference type="PANTHER" id="PTHR23313:SF0">
    <property type="entry name" value="TESTIS-EXPRESSED PROTEIN 9"/>
    <property type="match status" value="1"/>
</dbReference>
<feature type="coiled-coil region" evidence="1">
    <location>
        <begin position="201"/>
        <end position="245"/>
    </location>
</feature>
<evidence type="ECO:0000313" key="3">
    <source>
        <dbReference type="Proteomes" id="UP001211065"/>
    </source>
</evidence>